<dbReference type="InterPro" id="IPR036328">
    <property type="entry name" value="MliC_sf"/>
</dbReference>
<dbReference type="AlphaFoldDB" id="A0A7Z0PG29"/>
<organism evidence="2 3">
    <name type="scientific">Streptobacillus felis</name>
    <dbReference type="NCBI Taxonomy" id="1384509"/>
    <lineage>
        <taxon>Bacteria</taxon>
        <taxon>Fusobacteriati</taxon>
        <taxon>Fusobacteriota</taxon>
        <taxon>Fusobacteriia</taxon>
        <taxon>Fusobacteriales</taxon>
        <taxon>Leptotrichiaceae</taxon>
        <taxon>Streptobacillus</taxon>
    </lineage>
</organism>
<gene>
    <name evidence="2" type="ORF">HP397_03580</name>
</gene>
<feature type="chain" id="PRO_5030990180" evidence="1">
    <location>
        <begin position="19"/>
        <end position="138"/>
    </location>
</feature>
<evidence type="ECO:0000313" key="3">
    <source>
        <dbReference type="Proteomes" id="UP000526184"/>
    </source>
</evidence>
<evidence type="ECO:0000313" key="2">
    <source>
        <dbReference type="EMBL" id="NYV27902.1"/>
    </source>
</evidence>
<protein>
    <submittedName>
        <fullName evidence="2">Uncharacterized protein</fullName>
    </submittedName>
</protein>
<comment type="caution">
    <text evidence="2">The sequence shown here is derived from an EMBL/GenBank/DDBJ whole genome shotgun (WGS) entry which is preliminary data.</text>
</comment>
<dbReference type="Proteomes" id="UP000526184">
    <property type="component" value="Unassembled WGS sequence"/>
</dbReference>
<name>A0A7Z0PG29_9FUSO</name>
<accession>A0A7Z0PG29</accession>
<keyword evidence="3" id="KW-1185">Reference proteome</keyword>
<dbReference type="SUPFAM" id="SSF141488">
    <property type="entry name" value="YdhA-like"/>
    <property type="match status" value="1"/>
</dbReference>
<dbReference type="EMBL" id="JABMKT010000015">
    <property type="protein sequence ID" value="NYV27902.1"/>
    <property type="molecule type" value="Genomic_DNA"/>
</dbReference>
<reference evidence="2 3" key="1">
    <citation type="submission" date="2020-05" db="EMBL/GenBank/DDBJ databases">
        <title>Streptobacillus felis strain LHL191014123.</title>
        <authorList>
            <person name="Fawzy A."/>
            <person name="Rau J."/>
            <person name="Risse K."/>
            <person name="Schauerte N."/>
            <person name="Geiger C."/>
            <person name="Blom J."/>
            <person name="Imirzalioglu C."/>
            <person name="Falgenhauer J."/>
            <person name="Bach A."/>
            <person name="Herden C."/>
            <person name="Eisenberg T."/>
        </authorList>
    </citation>
    <scope>NUCLEOTIDE SEQUENCE [LARGE SCALE GENOMIC DNA]</scope>
    <source>
        <strain evidence="2 3">LHL191014123</strain>
    </source>
</reference>
<dbReference type="Gene3D" id="2.40.128.200">
    <property type="match status" value="1"/>
</dbReference>
<evidence type="ECO:0000256" key="1">
    <source>
        <dbReference type="SAM" id="SignalP"/>
    </source>
</evidence>
<keyword evidence="1" id="KW-0732">Signal</keyword>
<feature type="signal peptide" evidence="1">
    <location>
        <begin position="1"/>
        <end position="18"/>
    </location>
</feature>
<proteinExistence type="predicted"/>
<sequence>MKKLMVLPMLLLALNGFANSNAMTATGKMVKEEKAHAHEHVLEDEIIYNFHNVKGEAHSHVLVIIKGDDAFVRVDGVEYELEEVKSASGQMFANEDKTVVLGIKGTNAFLEIKGKVSNYFQVGRATKGYAKHFEHDHK</sequence>
<dbReference type="RefSeq" id="WP_180135943.1">
    <property type="nucleotide sequence ID" value="NZ_JABMKT010000015.1"/>
</dbReference>